<organism evidence="1 2">
    <name type="scientific">Fictibacillus phosphorivorans</name>
    <dbReference type="NCBI Taxonomy" id="1221500"/>
    <lineage>
        <taxon>Bacteria</taxon>
        <taxon>Bacillati</taxon>
        <taxon>Bacillota</taxon>
        <taxon>Bacilli</taxon>
        <taxon>Bacillales</taxon>
        <taxon>Fictibacillaceae</taxon>
        <taxon>Fictibacillus</taxon>
    </lineage>
</organism>
<keyword evidence="2" id="KW-1185">Reference proteome</keyword>
<dbReference type="STRING" id="1221500.ABE65_011575"/>
<gene>
    <name evidence="1" type="ORF">ABE65_011575</name>
</gene>
<protein>
    <submittedName>
        <fullName evidence="1">Uncharacterized protein</fullName>
    </submittedName>
</protein>
<reference evidence="1 2" key="1">
    <citation type="submission" date="2016-04" db="EMBL/GenBank/DDBJ databases">
        <title>Complete genome sequence of Fictibacillus phosphorivorans G25-29, a strain toxic to nematodes.</title>
        <authorList>
            <person name="Zheng Z."/>
        </authorList>
    </citation>
    <scope>NUCLEOTIDE SEQUENCE [LARGE SCALE GENOMIC DNA]</scope>
    <source>
        <strain evidence="1 2">G25-29</strain>
    </source>
</reference>
<dbReference type="AlphaFoldDB" id="A0A160IN02"/>
<sequence>MGSIMSKNAGIQGDSGISLFSRSASKTSYPQRTCDYEVLDDSLKREAGIRDYEDERIRGRVWEVGRKLGKDNKRIK</sequence>
<evidence type="ECO:0000313" key="2">
    <source>
        <dbReference type="Proteomes" id="UP000076623"/>
    </source>
</evidence>
<dbReference type="KEGG" id="fpn:ABE65_011575"/>
<name>A0A160IN02_9BACL</name>
<evidence type="ECO:0000313" key="1">
    <source>
        <dbReference type="EMBL" id="ANC77407.1"/>
    </source>
</evidence>
<accession>A0A160IN02</accession>
<dbReference type="Proteomes" id="UP000076623">
    <property type="component" value="Chromosome"/>
</dbReference>
<dbReference type="EMBL" id="CP015378">
    <property type="protein sequence ID" value="ANC77407.1"/>
    <property type="molecule type" value="Genomic_DNA"/>
</dbReference>
<proteinExistence type="predicted"/>